<dbReference type="Ensembl" id="ENSOTST00005171319.1">
    <property type="protein sequence ID" value="ENSOTSP00005142658.1"/>
    <property type="gene ID" value="ENSOTSG00005070977.1"/>
</dbReference>
<reference evidence="6" key="3">
    <citation type="submission" date="2025-09" db="UniProtKB">
        <authorList>
            <consortium name="Ensembl"/>
        </authorList>
    </citation>
    <scope>IDENTIFICATION</scope>
</reference>
<dbReference type="GO" id="GO:0016787">
    <property type="term" value="F:hydrolase activity"/>
    <property type="evidence" value="ECO:0007669"/>
    <property type="project" value="UniProtKB-KW"/>
</dbReference>
<keyword evidence="4" id="KW-0342">GTP-binding</keyword>
<dbReference type="Proteomes" id="UP000694402">
    <property type="component" value="Unassembled WGS sequence"/>
</dbReference>
<dbReference type="PROSITE" id="PS51716">
    <property type="entry name" value="G_IRG"/>
    <property type="match status" value="1"/>
</dbReference>
<sequence length="343" mass="38854">CYDINDELVRHIAEALENENLTSAAGKIQKYLEELSHVRLDIAVIGESGSGKSTFINVVRGLRDEEGSADTGATQTTLKATPYPQYPTVKMWDLPGRYDFCIIISSELSADPSSSLRPLTTLTKEIQTMKKVYFVRSKIDDTIDAEISTRMRDLKKTSSIMVWSLLRSSSSPISVPLHDFPKLVETMDKELPVLKRHVLLLAIPNMSLKTNQRKNEALQANIWGSALVSGCGATILISGLSVSVDITILVREIRMYYQAFGLNNESLQSLAGRTNVPVEGLKAVLKSPLNKEMSKDLRLRLNQYYLPEMERLWNRKDLILFQNVLTVFQCYYIRREITEYIFH</sequence>
<evidence type="ECO:0000313" key="7">
    <source>
        <dbReference type="Proteomes" id="UP000694402"/>
    </source>
</evidence>
<reference evidence="7" key="1">
    <citation type="journal article" date="2018" name="PLoS ONE">
        <title>Chinook salmon (Oncorhynchus tshawytscha) genome and transcriptome.</title>
        <authorList>
            <person name="Christensen K.A."/>
            <person name="Leong J.S."/>
            <person name="Sakhrani D."/>
            <person name="Biagi C.A."/>
            <person name="Minkley D.R."/>
            <person name="Withler R.E."/>
            <person name="Rondeau E.B."/>
            <person name="Koop B.F."/>
            <person name="Devlin R.H."/>
        </authorList>
    </citation>
    <scope>NUCLEOTIDE SEQUENCE [LARGE SCALE GENOMIC DNA]</scope>
</reference>
<dbReference type="GO" id="GO:0016020">
    <property type="term" value="C:membrane"/>
    <property type="evidence" value="ECO:0007669"/>
    <property type="project" value="InterPro"/>
</dbReference>
<keyword evidence="3" id="KW-0378">Hydrolase</keyword>
<accession>A0AAZ3RNM6</accession>
<feature type="domain" description="IRG-type G" evidence="5">
    <location>
        <begin position="38"/>
        <end position="190"/>
    </location>
</feature>
<dbReference type="PANTHER" id="PTHR32341">
    <property type="entry name" value="INTERFERON-INDUCIBLE GTPASE"/>
    <property type="match status" value="1"/>
</dbReference>
<proteinExistence type="inferred from homology"/>
<evidence type="ECO:0000256" key="2">
    <source>
        <dbReference type="ARBA" id="ARBA00022741"/>
    </source>
</evidence>
<reference evidence="6" key="2">
    <citation type="submission" date="2025-08" db="UniProtKB">
        <authorList>
            <consortium name="Ensembl"/>
        </authorList>
    </citation>
    <scope>IDENTIFICATION</scope>
</reference>
<evidence type="ECO:0000256" key="1">
    <source>
        <dbReference type="ARBA" id="ARBA00005429"/>
    </source>
</evidence>
<dbReference type="GeneTree" id="ENSGT00950000183007"/>
<evidence type="ECO:0000256" key="3">
    <source>
        <dbReference type="ARBA" id="ARBA00022801"/>
    </source>
</evidence>
<keyword evidence="2" id="KW-0547">Nucleotide-binding</keyword>
<evidence type="ECO:0000313" key="6">
    <source>
        <dbReference type="Ensembl" id="ENSOTSP00005142658.1"/>
    </source>
</evidence>
<dbReference type="AlphaFoldDB" id="A0AAZ3RNM6"/>
<dbReference type="InterPro" id="IPR030385">
    <property type="entry name" value="G_IRG_dom"/>
</dbReference>
<dbReference type="InterPro" id="IPR051515">
    <property type="entry name" value="IRG"/>
</dbReference>
<evidence type="ECO:0000259" key="5">
    <source>
        <dbReference type="PROSITE" id="PS51716"/>
    </source>
</evidence>
<evidence type="ECO:0000256" key="4">
    <source>
        <dbReference type="ARBA" id="ARBA00023134"/>
    </source>
</evidence>
<comment type="similarity">
    <text evidence="1">Belongs to the TRAFAC class dynamin-like GTPase superfamily. IRG family.</text>
</comment>
<dbReference type="Pfam" id="PF05049">
    <property type="entry name" value="IIGP"/>
    <property type="match status" value="1"/>
</dbReference>
<keyword evidence="7" id="KW-1185">Reference proteome</keyword>
<protein>
    <recommendedName>
        <fullName evidence="5">IRG-type G domain-containing protein</fullName>
    </recommendedName>
</protein>
<dbReference type="Gene3D" id="3.40.50.300">
    <property type="entry name" value="P-loop containing nucleotide triphosphate hydrolases"/>
    <property type="match status" value="1"/>
</dbReference>
<organism evidence="6 7">
    <name type="scientific">Oncorhynchus tshawytscha</name>
    <name type="common">Chinook salmon</name>
    <name type="synonym">Salmo tshawytscha</name>
    <dbReference type="NCBI Taxonomy" id="74940"/>
    <lineage>
        <taxon>Eukaryota</taxon>
        <taxon>Metazoa</taxon>
        <taxon>Chordata</taxon>
        <taxon>Craniata</taxon>
        <taxon>Vertebrata</taxon>
        <taxon>Euteleostomi</taxon>
        <taxon>Actinopterygii</taxon>
        <taxon>Neopterygii</taxon>
        <taxon>Teleostei</taxon>
        <taxon>Protacanthopterygii</taxon>
        <taxon>Salmoniformes</taxon>
        <taxon>Salmonidae</taxon>
        <taxon>Salmoninae</taxon>
        <taxon>Oncorhynchus</taxon>
    </lineage>
</organism>
<dbReference type="InterPro" id="IPR007743">
    <property type="entry name" value="Immunity-related_GTPase-like"/>
</dbReference>
<dbReference type="GO" id="GO:0005525">
    <property type="term" value="F:GTP binding"/>
    <property type="evidence" value="ECO:0007669"/>
    <property type="project" value="UniProtKB-KW"/>
</dbReference>
<dbReference type="PANTHER" id="PTHR32341:SF10">
    <property type="entry name" value="INTERFERON-INDUCIBLE GTPASE 5"/>
    <property type="match status" value="1"/>
</dbReference>
<dbReference type="SUPFAM" id="SSF52540">
    <property type="entry name" value="P-loop containing nucleoside triphosphate hydrolases"/>
    <property type="match status" value="1"/>
</dbReference>
<dbReference type="InterPro" id="IPR027417">
    <property type="entry name" value="P-loop_NTPase"/>
</dbReference>
<name>A0AAZ3RNM6_ONCTS</name>